<evidence type="ECO:0000313" key="2">
    <source>
        <dbReference type="Proteomes" id="UP000007813"/>
    </source>
</evidence>
<dbReference type="OrthoDB" id="269538at2157"/>
<dbReference type="RefSeq" id="WP_009378110.1">
    <property type="nucleotide sequence ID" value="NZ_ALJD01000017.1"/>
</dbReference>
<proteinExistence type="predicted"/>
<accession>J2Z8D3</accession>
<comment type="caution">
    <text evidence="1">The sequence shown here is derived from an EMBL/GenBank/DDBJ whole genome shotgun (WGS) entry which is preliminary data.</text>
</comment>
<dbReference type="EMBL" id="ALJD01000017">
    <property type="protein sequence ID" value="EJN56870.1"/>
    <property type="molecule type" value="Genomic_DNA"/>
</dbReference>
<dbReference type="eggNOG" id="arCOG08149">
    <property type="taxonomic scope" value="Archaea"/>
</dbReference>
<reference evidence="1 2" key="1">
    <citation type="journal article" date="2012" name="J. Bacteriol.">
        <title>Draft Genome Sequence of the Extremely Halophilic Archaeon Halogranum salarium B-1T.</title>
        <authorList>
            <person name="Kim K.K."/>
            <person name="Lee K.C."/>
            <person name="Lee J.S."/>
        </authorList>
    </citation>
    <scope>NUCLEOTIDE SEQUENCE [LARGE SCALE GENOMIC DNA]</scope>
    <source>
        <strain evidence="1 2">B-1</strain>
    </source>
</reference>
<evidence type="ECO:0000313" key="1">
    <source>
        <dbReference type="EMBL" id="EJN56870.1"/>
    </source>
</evidence>
<name>J2Z8D3_9EURY</name>
<dbReference type="InterPro" id="IPR058485">
    <property type="entry name" value="DUF8172"/>
</dbReference>
<dbReference type="Proteomes" id="UP000007813">
    <property type="component" value="Unassembled WGS sequence"/>
</dbReference>
<dbReference type="AlphaFoldDB" id="J2Z8D3"/>
<sequence length="297" mass="33821">MEHRVVYYHHPLDKRYSLEYVDDDATQFAERYGGYDSGTVKALGYPTGETEIYCLYTQTGEAGTADDLEISEAELVAALDDMHPDRERPIAIGLLEAWEGVREEAEKSGDGLEIYKALELGRVPEALTEVNWNGTATDVAGELMSNLILRHILPNANHRCSISMLQFYLDFCTFGREVEYNGLRLHTTDNDWRAWVDPYITQSKRILTVRRNNVRFKKLSEYGVETVVRKGGIEIALADWDLDMHYRDAWTHYARKHEQLCVRFAEEIAERAGVPELGDRDGLTQTAFASLLAGHEP</sequence>
<protein>
    <submittedName>
        <fullName evidence="1">Uncharacterized protein</fullName>
    </submittedName>
</protein>
<dbReference type="Pfam" id="PF26511">
    <property type="entry name" value="DUF8172"/>
    <property type="match status" value="1"/>
</dbReference>
<gene>
    <name evidence="1" type="ORF">HSB1_46870</name>
</gene>
<organism evidence="1 2">
    <name type="scientific">Halogranum salarium B-1</name>
    <dbReference type="NCBI Taxonomy" id="1210908"/>
    <lineage>
        <taxon>Archaea</taxon>
        <taxon>Methanobacteriati</taxon>
        <taxon>Methanobacteriota</taxon>
        <taxon>Stenosarchaea group</taxon>
        <taxon>Halobacteria</taxon>
        <taxon>Halobacteriales</taxon>
        <taxon>Haloferacaceae</taxon>
    </lineage>
</organism>